<accession>A0A0K2UID3</accession>
<reference evidence="1" key="1">
    <citation type="submission" date="2014-05" db="EMBL/GenBank/DDBJ databases">
        <authorList>
            <person name="Chronopoulou M."/>
        </authorList>
    </citation>
    <scope>NUCLEOTIDE SEQUENCE</scope>
    <source>
        <tissue evidence="1">Whole organism</tissue>
    </source>
</reference>
<name>A0A0K2UID3_LEPSM</name>
<protein>
    <submittedName>
        <fullName evidence="1">Uncharacterized protein</fullName>
    </submittedName>
</protein>
<dbReference type="EMBL" id="HACA01020678">
    <property type="protein sequence ID" value="CDW38039.1"/>
    <property type="molecule type" value="Transcribed_RNA"/>
</dbReference>
<organism evidence="1">
    <name type="scientific">Lepeophtheirus salmonis</name>
    <name type="common">Salmon louse</name>
    <name type="synonym">Caligus salmonis</name>
    <dbReference type="NCBI Taxonomy" id="72036"/>
    <lineage>
        <taxon>Eukaryota</taxon>
        <taxon>Metazoa</taxon>
        <taxon>Ecdysozoa</taxon>
        <taxon>Arthropoda</taxon>
        <taxon>Crustacea</taxon>
        <taxon>Multicrustacea</taxon>
        <taxon>Hexanauplia</taxon>
        <taxon>Copepoda</taxon>
        <taxon>Siphonostomatoida</taxon>
        <taxon>Caligidae</taxon>
        <taxon>Lepeophtheirus</taxon>
    </lineage>
</organism>
<sequence length="44" mass="5153">ASVNNVFCLVVTNLTAHLNLQYIELITIIKSCQIHLYERKNERH</sequence>
<proteinExistence type="predicted"/>
<dbReference type="AlphaFoldDB" id="A0A0K2UID3"/>
<feature type="non-terminal residue" evidence="1">
    <location>
        <position position="1"/>
    </location>
</feature>
<evidence type="ECO:0000313" key="1">
    <source>
        <dbReference type="EMBL" id="CDW38039.1"/>
    </source>
</evidence>